<organism evidence="1">
    <name type="scientific">Arundo donax</name>
    <name type="common">Giant reed</name>
    <name type="synonym">Donax arundinaceus</name>
    <dbReference type="NCBI Taxonomy" id="35708"/>
    <lineage>
        <taxon>Eukaryota</taxon>
        <taxon>Viridiplantae</taxon>
        <taxon>Streptophyta</taxon>
        <taxon>Embryophyta</taxon>
        <taxon>Tracheophyta</taxon>
        <taxon>Spermatophyta</taxon>
        <taxon>Magnoliopsida</taxon>
        <taxon>Liliopsida</taxon>
        <taxon>Poales</taxon>
        <taxon>Poaceae</taxon>
        <taxon>PACMAD clade</taxon>
        <taxon>Arundinoideae</taxon>
        <taxon>Arundineae</taxon>
        <taxon>Arundo</taxon>
    </lineage>
</organism>
<name>A0A0A9FAT5_ARUDO</name>
<dbReference type="AlphaFoldDB" id="A0A0A9FAT5"/>
<accession>A0A0A9FAT5</accession>
<protein>
    <submittedName>
        <fullName evidence="1">Uncharacterized protein</fullName>
    </submittedName>
</protein>
<dbReference type="EMBL" id="GBRH01189562">
    <property type="protein sequence ID" value="JAE08334.1"/>
    <property type="molecule type" value="Transcribed_RNA"/>
</dbReference>
<reference evidence="1" key="1">
    <citation type="submission" date="2014-09" db="EMBL/GenBank/DDBJ databases">
        <authorList>
            <person name="Magalhaes I.L.F."/>
            <person name="Oliveira U."/>
            <person name="Santos F.R."/>
            <person name="Vidigal T.H.D.A."/>
            <person name="Brescovit A.D."/>
            <person name="Santos A.J."/>
        </authorList>
    </citation>
    <scope>NUCLEOTIDE SEQUENCE</scope>
    <source>
        <tissue evidence="1">Shoot tissue taken approximately 20 cm above the soil surface</tissue>
    </source>
</reference>
<proteinExistence type="predicted"/>
<reference evidence="1" key="2">
    <citation type="journal article" date="2015" name="Data Brief">
        <title>Shoot transcriptome of the giant reed, Arundo donax.</title>
        <authorList>
            <person name="Barrero R.A."/>
            <person name="Guerrero F.D."/>
            <person name="Moolhuijzen P."/>
            <person name="Goolsby J.A."/>
            <person name="Tidwell J."/>
            <person name="Bellgard S.E."/>
            <person name="Bellgard M.I."/>
        </authorList>
    </citation>
    <scope>NUCLEOTIDE SEQUENCE</scope>
    <source>
        <tissue evidence="1">Shoot tissue taken approximately 20 cm above the soil surface</tissue>
    </source>
</reference>
<evidence type="ECO:0000313" key="1">
    <source>
        <dbReference type="EMBL" id="JAE08334.1"/>
    </source>
</evidence>
<sequence>MKKNYHHAKKAKPYASHDHFWANYVLTWNRFGKVVIKYVGPCTNNTLLKSSVCGYQRLLLLTSKDPSKVGYLKPRLKFVL</sequence>